<accession>A0A8H7U124</accession>
<dbReference type="PANTHER" id="PTHR11188">
    <property type="entry name" value="ARRESTIN DOMAIN CONTAINING PROTEIN"/>
    <property type="match status" value="1"/>
</dbReference>
<dbReference type="GO" id="GO:0005737">
    <property type="term" value="C:cytoplasm"/>
    <property type="evidence" value="ECO:0007669"/>
    <property type="project" value="TreeGrafter"/>
</dbReference>
<dbReference type="Pfam" id="PF00339">
    <property type="entry name" value="Arrestin_N"/>
    <property type="match status" value="1"/>
</dbReference>
<feature type="region of interest" description="Disordered" evidence="1">
    <location>
        <begin position="180"/>
        <end position="204"/>
    </location>
</feature>
<dbReference type="InterPro" id="IPR011021">
    <property type="entry name" value="Arrestin-like_N"/>
</dbReference>
<reference evidence="4" key="1">
    <citation type="submission" date="2020-11" db="EMBL/GenBank/DDBJ databases">
        <authorList>
            <person name="Koelle M."/>
            <person name="Horta M.A.C."/>
            <person name="Nowrousian M."/>
            <person name="Ohm R.A."/>
            <person name="Benz P."/>
            <person name="Pilgard A."/>
        </authorList>
    </citation>
    <scope>NUCLEOTIDE SEQUENCE</scope>
    <source>
        <strain evidence="4">FPRL280</strain>
    </source>
</reference>
<reference evidence="4" key="2">
    <citation type="journal article" name="Front. Microbiol.">
        <title>Degradative Capacity of Two Strains of Rhodonia placenta: From Phenotype to Genotype.</title>
        <authorList>
            <person name="Kolle M."/>
            <person name="Horta M.A.C."/>
            <person name="Nowrousian M."/>
            <person name="Ohm R.A."/>
            <person name="Benz J.P."/>
            <person name="Pilgard A."/>
        </authorList>
    </citation>
    <scope>NUCLEOTIDE SEQUENCE</scope>
    <source>
        <strain evidence="4">FPRL280</strain>
    </source>
</reference>
<dbReference type="Pfam" id="PF20415">
    <property type="entry name" value="DUF6699"/>
    <property type="match status" value="1"/>
</dbReference>
<dbReference type="AlphaFoldDB" id="A0A8H7U124"/>
<gene>
    <name evidence="4" type="ORF">IEO21_05939</name>
</gene>
<evidence type="ECO:0000256" key="1">
    <source>
        <dbReference type="SAM" id="MobiDB-lite"/>
    </source>
</evidence>
<name>A0A8H7U124_9APHY</name>
<dbReference type="Gene3D" id="2.60.40.640">
    <property type="match status" value="1"/>
</dbReference>
<organism evidence="4 5">
    <name type="scientific">Rhodonia placenta</name>
    <dbReference type="NCBI Taxonomy" id="104341"/>
    <lineage>
        <taxon>Eukaryota</taxon>
        <taxon>Fungi</taxon>
        <taxon>Dikarya</taxon>
        <taxon>Basidiomycota</taxon>
        <taxon>Agaricomycotina</taxon>
        <taxon>Agaricomycetes</taxon>
        <taxon>Polyporales</taxon>
        <taxon>Adustoporiaceae</taxon>
        <taxon>Rhodonia</taxon>
    </lineage>
</organism>
<proteinExistence type="predicted"/>
<evidence type="ECO:0008006" key="6">
    <source>
        <dbReference type="Google" id="ProtNLM"/>
    </source>
</evidence>
<comment type="caution">
    <text evidence="4">The sequence shown here is derived from an EMBL/GenBank/DDBJ whole genome shotgun (WGS) entry which is preliminary data.</text>
</comment>
<dbReference type="InterPro" id="IPR050357">
    <property type="entry name" value="Arrestin_domain-protein"/>
</dbReference>
<feature type="domain" description="DUF6699" evidence="3">
    <location>
        <begin position="26"/>
        <end position="103"/>
    </location>
</feature>
<feature type="domain" description="Arrestin-like N-terminal" evidence="2">
    <location>
        <begin position="223"/>
        <end position="342"/>
    </location>
</feature>
<dbReference type="InterPro" id="IPR046522">
    <property type="entry name" value="DUF6699"/>
</dbReference>
<evidence type="ECO:0000313" key="4">
    <source>
        <dbReference type="EMBL" id="KAF9812839.1"/>
    </source>
</evidence>
<dbReference type="GO" id="GO:0015031">
    <property type="term" value="P:protein transport"/>
    <property type="evidence" value="ECO:0007669"/>
    <property type="project" value="TreeGrafter"/>
</dbReference>
<evidence type="ECO:0000259" key="3">
    <source>
        <dbReference type="Pfam" id="PF20415"/>
    </source>
</evidence>
<evidence type="ECO:0000313" key="5">
    <source>
        <dbReference type="Proteomes" id="UP000639403"/>
    </source>
</evidence>
<dbReference type="Proteomes" id="UP000639403">
    <property type="component" value="Unassembled WGS sequence"/>
</dbReference>
<evidence type="ECO:0000259" key="2">
    <source>
        <dbReference type="Pfam" id="PF00339"/>
    </source>
</evidence>
<dbReference type="InterPro" id="IPR014752">
    <property type="entry name" value="Arrestin-like_C"/>
</dbReference>
<dbReference type="EMBL" id="JADOXO010000120">
    <property type="protein sequence ID" value="KAF9812839.1"/>
    <property type="molecule type" value="Genomic_DNA"/>
</dbReference>
<sequence length="467" mass="52084">MTPPHSPQRGVMMHHVLQAAGPHSTQFDIRLPQDRIPLDMKTLAEQATQPPVSRMRLDVIGIFLIDIYSQHGTTLTVGNVLSQLAQGMSAQARGPELQRFPIDTQQRASQSSAVPAPGQAPPWIASTRVFSATQNRLAISTCESRLAQLVERVTSTLVDMTRFLDFLTRLAKSTPYRRFRVGSRPGRTQALLERPPSENTNISPTAERTVLVSTALDPSRGRVQGVVEIRFPAILDEEIHEVHVKLRGHVRTSIRRSNGNGGSSTTREELDIVRQDCSLWTRGSAYPPAGSHTLTIPFQFELPHDMPPSFSYEHRGVTGSVLYTVSAVGSRAGIFQPNRRSTYDLEVVPADPNGSMIADGLRNGWQGEWTKRRTVDRIRKGFWGEYANVEMEFRYPSMTTFPLHTDIPFSVTITTLSKTCTPGDSKGCIIREGMSMSRHYRESGWRQALAVEEESGGRRSRSRRPSN</sequence>
<dbReference type="PANTHER" id="PTHR11188:SF17">
    <property type="entry name" value="FI21816P1"/>
    <property type="match status" value="1"/>
</dbReference>
<protein>
    <recommendedName>
        <fullName evidence="6">Arrestin-like N-terminal domain-containing protein</fullName>
    </recommendedName>
</protein>